<keyword evidence="1" id="KW-1133">Transmembrane helix</keyword>
<feature type="transmembrane region" description="Helical" evidence="1">
    <location>
        <begin position="366"/>
        <end position="385"/>
    </location>
</feature>
<feature type="transmembrane region" description="Helical" evidence="1">
    <location>
        <begin position="56"/>
        <end position="76"/>
    </location>
</feature>
<dbReference type="Proteomes" id="UP001597493">
    <property type="component" value="Unassembled WGS sequence"/>
</dbReference>
<evidence type="ECO:0000256" key="1">
    <source>
        <dbReference type="SAM" id="Phobius"/>
    </source>
</evidence>
<dbReference type="RefSeq" id="WP_379275270.1">
    <property type="nucleotide sequence ID" value="NZ_JBHUGT010000023.1"/>
</dbReference>
<dbReference type="EMBL" id="JBHUMY010000018">
    <property type="protein sequence ID" value="MFD2661841.1"/>
    <property type="molecule type" value="Genomic_DNA"/>
</dbReference>
<organism evidence="3 4">
    <name type="scientific">Paenibacillus thailandensis</name>
    <dbReference type="NCBI Taxonomy" id="393250"/>
    <lineage>
        <taxon>Bacteria</taxon>
        <taxon>Bacillati</taxon>
        <taxon>Bacillota</taxon>
        <taxon>Bacilli</taxon>
        <taxon>Bacillales</taxon>
        <taxon>Paenibacillaceae</taxon>
        <taxon>Paenibacillus</taxon>
    </lineage>
</organism>
<keyword evidence="1" id="KW-0812">Transmembrane</keyword>
<feature type="domain" description="YdbS-like PH" evidence="2">
    <location>
        <begin position="78"/>
        <end position="157"/>
    </location>
</feature>
<evidence type="ECO:0000313" key="4">
    <source>
        <dbReference type="Proteomes" id="UP001597493"/>
    </source>
</evidence>
<protein>
    <submittedName>
        <fullName evidence="3">PH domain-containing protein</fullName>
    </submittedName>
</protein>
<evidence type="ECO:0000313" key="3">
    <source>
        <dbReference type="EMBL" id="MFD2661841.1"/>
    </source>
</evidence>
<accession>A0ABW5R0H2</accession>
<name>A0ABW5R0H2_9BACL</name>
<dbReference type="PANTHER" id="PTHR34473">
    <property type="entry name" value="UPF0699 TRANSMEMBRANE PROTEIN YDBS"/>
    <property type="match status" value="1"/>
</dbReference>
<proteinExistence type="predicted"/>
<dbReference type="PIRSF" id="PIRSF026631">
    <property type="entry name" value="UCP026631"/>
    <property type="match status" value="1"/>
</dbReference>
<feature type="transmembrane region" description="Helical" evidence="1">
    <location>
        <begin position="196"/>
        <end position="220"/>
    </location>
</feature>
<dbReference type="PANTHER" id="PTHR34473:SF2">
    <property type="entry name" value="UPF0699 TRANSMEMBRANE PROTEIN YDBT"/>
    <property type="match status" value="1"/>
</dbReference>
<sequence length="500" mass="55763">MARFEHAAASAEKRLHPVSMLYFLVRSGKETAGLLPLIPVCILLADRIFGKEVDRFLLTALVIAGAAILLIAFAWLRWRRFQYRIEPNVLYIEHGLWVRQKAWISKDRILSLDTSVSVYDRLFGLVRLEVETAGGDDKPEAVLSSITAAEAARIQEELGWSRRAAAAAPSAGETSRLDEPDSGVPSRLQLPLGRTLLLSATSGKFGVVWLVIAGGGLKLWDQWLRESAIWAYLYDRLTAVNFAGIVVAYAIVTWLLAFAVTFLFVYGFRLELEEGRLTIERGLAEKKRKVIATRRIQAVRVTENALQRLFGMASVRIVVAGSSDEDKKTVDLYPLVRVSELPALFETFLPDYRLPKTWNPVSRKAYGHYVTVPALLGLLAAGAAIVWLPTGWRWCAILLPVIVWRTGAMEFRQAAWSLEEGQLGIRSGSFSKQIALIPRFRVQWHRTSQSPLEEGKRLATLKVAVASGKSGARFSLRHAPASDIRKLSSWLSGSEKRTEL</sequence>
<dbReference type="Pfam" id="PF03703">
    <property type="entry name" value="bPH_2"/>
    <property type="match status" value="3"/>
</dbReference>
<feature type="domain" description="YdbS-like PH" evidence="2">
    <location>
        <begin position="266"/>
        <end position="332"/>
    </location>
</feature>
<dbReference type="InterPro" id="IPR014529">
    <property type="entry name" value="UCP026631"/>
</dbReference>
<feature type="domain" description="YdbS-like PH" evidence="2">
    <location>
        <begin position="412"/>
        <end position="490"/>
    </location>
</feature>
<comment type="caution">
    <text evidence="3">The sequence shown here is derived from an EMBL/GenBank/DDBJ whole genome shotgun (WGS) entry which is preliminary data.</text>
</comment>
<feature type="transmembrane region" description="Helical" evidence="1">
    <location>
        <begin position="240"/>
        <end position="266"/>
    </location>
</feature>
<keyword evidence="1" id="KW-0472">Membrane</keyword>
<evidence type="ECO:0000259" key="2">
    <source>
        <dbReference type="Pfam" id="PF03703"/>
    </source>
</evidence>
<dbReference type="InterPro" id="IPR005182">
    <property type="entry name" value="YdbS-like_PH"/>
</dbReference>
<reference evidence="4" key="1">
    <citation type="journal article" date="2019" name="Int. J. Syst. Evol. Microbiol.">
        <title>The Global Catalogue of Microorganisms (GCM) 10K type strain sequencing project: providing services to taxonomists for standard genome sequencing and annotation.</title>
        <authorList>
            <consortium name="The Broad Institute Genomics Platform"/>
            <consortium name="The Broad Institute Genome Sequencing Center for Infectious Disease"/>
            <person name="Wu L."/>
            <person name="Ma J."/>
        </authorList>
    </citation>
    <scope>NUCLEOTIDE SEQUENCE [LARGE SCALE GENOMIC DNA]</scope>
    <source>
        <strain evidence="4">TISTR 1827</strain>
    </source>
</reference>
<keyword evidence="4" id="KW-1185">Reference proteome</keyword>
<gene>
    <name evidence="3" type="ORF">ACFSW5_16420</name>
</gene>